<dbReference type="Pfam" id="PF00520">
    <property type="entry name" value="Ion_trans"/>
    <property type="match status" value="1"/>
</dbReference>
<evidence type="ECO:0000256" key="4">
    <source>
        <dbReference type="ARBA" id="ARBA00022989"/>
    </source>
</evidence>
<feature type="transmembrane region" description="Helical" evidence="6">
    <location>
        <begin position="966"/>
        <end position="987"/>
    </location>
</feature>
<keyword evidence="4 6" id="KW-1133">Transmembrane helix</keyword>
<dbReference type="InterPro" id="IPR015943">
    <property type="entry name" value="WD40/YVTN_repeat-like_dom_sf"/>
</dbReference>
<dbReference type="EMBL" id="JEMT01027910">
    <property type="protein sequence ID" value="EXX55989.1"/>
    <property type="molecule type" value="Genomic_DNA"/>
</dbReference>
<dbReference type="InterPro" id="IPR024862">
    <property type="entry name" value="TRPV"/>
</dbReference>
<sequence>MSSNSIKIEIDNNNISSIKKIESDDNKSPHNGKPITKIEISPNEEYLVTYSEDDHSIVVWNIKDKDPPKSELFVSDKSLSQIAISDDKKFAHINYDEYLGIYDMKNNHEIKLDCDDNYKYCYCTFNLEGEFMSHEVKDNMIYIYSTQIKNNKWNCNRMYKIPEDFNIIDIIEYNIYLFSNNTIYEYNLITEKTVRIFKSNEKIVYTSYDKKIRISSNEKLICIRINYKFVVYSIEFEIPFTPLDIDNINNDIQLRNFMYRSGLIPFLIPLFNYGIIKELYWNECLDLLNKEVQLSEEFQTESLLDKIRTKTKYAFGIQGGHILKIEHKKVLATMNLKFEIPDETAISHAIINWYLNIDVNNVNNVNINKKTYETHDLLNINFVNLYMDTIYALFQEINIKKNVELELTQNLIVWKIIFGDGMIKLRVYNKDKYDTYKRDTKEDKKDPIPICVKVENIGADQYILGTKLFNDSDKLFNDSDIIVLTTKGLYIYNFNENKQSISLSYLYSMNISISGSLEIDNKDDIVKQLKEVFSKPTLPLSNYDSLKGCDGWVSYIIDNKERLLKYGVELLTFAIVEHKLDLIEDIYKKCMNYYKDDLENNRMFLSIITSTIPLLSKCYPDYISRFSSETTMITDSSFYSIEYYNNNNSHLYSTSEYPQIINLTKSIWWCKYILLISKFVKEEIFNHTKTPTIMFMSPYIKFINYPQEYNWIKELIKSQPSPFVETINQDIYKTWDGEALIDFKWNNYGKYYYTLIWIVYIVFLGCFTAAATIPQQYLDEDTQNQLLIASIMLGFIHLSFEIRQFIYDPIRWLRNFWNIFDIIAILLPIDIKFLLFFRVFESFGIYFAIMISVGKQIASFLVVLFIIIISFAHTFYILLSPKSNFSFEKNENNDDPNNPWNITPAYYQVFENGTVNQNQYMIKLPDGNTNMFVDFGTAIFAMYLFLTGDSSALSNWTYKGNPSLVILIVIFSLLIVVYLMNLLIGLLNNAIEKDNNKTSYLVQKAEILAEIELLYLLPHQRRWQKWFPDVIYYYADADKVRQKIKEMIKESEWNIDEFLELKKNLLDKLNIQHNPVDEANLQDISKEIRDLRSKLPQHSEATLQDILNEIRDLRSKLPQQPAES</sequence>
<dbReference type="Gene3D" id="2.130.10.10">
    <property type="entry name" value="YVTN repeat-like/Quinoprotein amine dehydrogenase"/>
    <property type="match status" value="1"/>
</dbReference>
<dbReference type="HOGENOM" id="CLU_010229_1_0_1"/>
<dbReference type="Proteomes" id="UP000022910">
    <property type="component" value="Unassembled WGS sequence"/>
</dbReference>
<keyword evidence="5 6" id="KW-0472">Membrane</keyword>
<evidence type="ECO:0000256" key="5">
    <source>
        <dbReference type="ARBA" id="ARBA00023136"/>
    </source>
</evidence>
<feature type="transmembrane region" description="Helical" evidence="6">
    <location>
        <begin position="751"/>
        <end position="773"/>
    </location>
</feature>
<evidence type="ECO:0000256" key="3">
    <source>
        <dbReference type="ARBA" id="ARBA00022737"/>
    </source>
</evidence>
<protein>
    <recommendedName>
        <fullName evidence="7">Ion transport domain-containing protein</fullName>
    </recommendedName>
</protein>
<evidence type="ECO:0000259" key="7">
    <source>
        <dbReference type="Pfam" id="PF00520"/>
    </source>
</evidence>
<dbReference type="OrthoDB" id="2419826at2759"/>
<evidence type="ECO:0000256" key="2">
    <source>
        <dbReference type="ARBA" id="ARBA00022692"/>
    </source>
</evidence>
<comment type="subcellular location">
    <subcellularLocation>
        <location evidence="1">Membrane</location>
        <topology evidence="1">Multi-pass membrane protein</topology>
    </subcellularLocation>
</comment>
<dbReference type="PANTHER" id="PTHR10582">
    <property type="entry name" value="TRANSIENT RECEPTOR POTENTIAL ION CHANNEL PROTEIN"/>
    <property type="match status" value="1"/>
</dbReference>
<dbReference type="PANTHER" id="PTHR10582:SF2">
    <property type="entry name" value="INACTIVE"/>
    <property type="match status" value="1"/>
</dbReference>
<accession>A0A015JM08</accession>
<dbReference type="STRING" id="1432141.A0A015JM08"/>
<reference evidence="8 9" key="1">
    <citation type="submission" date="2014-02" db="EMBL/GenBank/DDBJ databases">
        <title>Single nucleus genome sequencing reveals high similarity among nuclei of an endomycorrhizal fungus.</title>
        <authorList>
            <person name="Lin K."/>
            <person name="Geurts R."/>
            <person name="Zhang Z."/>
            <person name="Limpens E."/>
            <person name="Saunders D.G."/>
            <person name="Mu D."/>
            <person name="Pang E."/>
            <person name="Cao H."/>
            <person name="Cha H."/>
            <person name="Lin T."/>
            <person name="Zhou Q."/>
            <person name="Shang Y."/>
            <person name="Li Y."/>
            <person name="Ivanov S."/>
            <person name="Sharma T."/>
            <person name="Velzen R.V."/>
            <person name="Ruijter N.D."/>
            <person name="Aanen D.K."/>
            <person name="Win J."/>
            <person name="Kamoun S."/>
            <person name="Bisseling T."/>
            <person name="Huang S."/>
        </authorList>
    </citation>
    <scope>NUCLEOTIDE SEQUENCE [LARGE SCALE GENOMIC DNA]</scope>
    <source>
        <strain evidence="9">DAOM197198w</strain>
    </source>
</reference>
<dbReference type="InterPro" id="IPR005821">
    <property type="entry name" value="Ion_trans_dom"/>
</dbReference>
<name>A0A015JM08_RHIIW</name>
<feature type="transmembrane region" description="Helical" evidence="6">
    <location>
        <begin position="785"/>
        <end position="803"/>
    </location>
</feature>
<dbReference type="Gene3D" id="1.10.287.70">
    <property type="match status" value="1"/>
</dbReference>
<dbReference type="GO" id="GO:0005216">
    <property type="term" value="F:monoatomic ion channel activity"/>
    <property type="evidence" value="ECO:0007669"/>
    <property type="project" value="InterPro"/>
</dbReference>
<dbReference type="GO" id="GO:0005886">
    <property type="term" value="C:plasma membrane"/>
    <property type="evidence" value="ECO:0007669"/>
    <property type="project" value="TreeGrafter"/>
</dbReference>
<feature type="transmembrane region" description="Helical" evidence="6">
    <location>
        <begin position="815"/>
        <end position="837"/>
    </location>
</feature>
<evidence type="ECO:0000313" key="9">
    <source>
        <dbReference type="Proteomes" id="UP000022910"/>
    </source>
</evidence>
<feature type="transmembrane region" description="Helical" evidence="6">
    <location>
        <begin position="929"/>
        <end position="946"/>
    </location>
</feature>
<comment type="caution">
    <text evidence="8">The sequence shown here is derived from an EMBL/GenBank/DDBJ whole genome shotgun (WGS) entry which is preliminary data.</text>
</comment>
<feature type="transmembrane region" description="Helical" evidence="6">
    <location>
        <begin position="857"/>
        <end position="879"/>
    </location>
</feature>
<dbReference type="GO" id="GO:0098703">
    <property type="term" value="P:calcium ion import across plasma membrane"/>
    <property type="evidence" value="ECO:0007669"/>
    <property type="project" value="TreeGrafter"/>
</dbReference>
<dbReference type="InterPro" id="IPR036322">
    <property type="entry name" value="WD40_repeat_dom_sf"/>
</dbReference>
<organism evidence="8 9">
    <name type="scientific">Rhizophagus irregularis (strain DAOM 197198w)</name>
    <name type="common">Glomus intraradices</name>
    <dbReference type="NCBI Taxonomy" id="1432141"/>
    <lineage>
        <taxon>Eukaryota</taxon>
        <taxon>Fungi</taxon>
        <taxon>Fungi incertae sedis</taxon>
        <taxon>Mucoromycota</taxon>
        <taxon>Glomeromycotina</taxon>
        <taxon>Glomeromycetes</taxon>
        <taxon>Glomerales</taxon>
        <taxon>Glomeraceae</taxon>
        <taxon>Rhizophagus</taxon>
    </lineage>
</organism>
<evidence type="ECO:0000256" key="1">
    <source>
        <dbReference type="ARBA" id="ARBA00004141"/>
    </source>
</evidence>
<dbReference type="SUPFAM" id="SSF50978">
    <property type="entry name" value="WD40 repeat-like"/>
    <property type="match status" value="1"/>
</dbReference>
<proteinExistence type="predicted"/>
<feature type="domain" description="Ion transport" evidence="7">
    <location>
        <begin position="752"/>
        <end position="998"/>
    </location>
</feature>
<dbReference type="AlphaFoldDB" id="A0A015JM08"/>
<evidence type="ECO:0000313" key="8">
    <source>
        <dbReference type="EMBL" id="EXX55989.1"/>
    </source>
</evidence>
<keyword evidence="2 6" id="KW-0812">Transmembrane</keyword>
<evidence type="ECO:0000256" key="6">
    <source>
        <dbReference type="SAM" id="Phobius"/>
    </source>
</evidence>
<keyword evidence="9" id="KW-1185">Reference proteome</keyword>
<keyword evidence="3" id="KW-0677">Repeat</keyword>
<gene>
    <name evidence="8" type="ORF">RirG_220150</name>
</gene>